<evidence type="ECO:0000313" key="2">
    <source>
        <dbReference type="EMBL" id="SJN54630.1"/>
    </source>
</evidence>
<name>A0A1R4LDJ5_VIBR1</name>
<reference evidence="3" key="1">
    <citation type="submission" date="2017-02" db="EMBL/GenBank/DDBJ databases">
        <authorList>
            <person name="Rodrigo-Torres L."/>
            <person name="Arahal R.D."/>
            <person name="Lucena T."/>
        </authorList>
    </citation>
    <scope>NUCLEOTIDE SEQUENCE [LARGE SCALE GENOMIC DNA]</scope>
    <source>
        <strain evidence="3">CECT 7878</strain>
    </source>
</reference>
<evidence type="ECO:0000259" key="1">
    <source>
        <dbReference type="Pfam" id="PF00501"/>
    </source>
</evidence>
<proteinExistence type="predicted"/>
<keyword evidence="3" id="KW-1185">Reference proteome</keyword>
<dbReference type="GO" id="GO:0031177">
    <property type="term" value="F:phosphopantetheine binding"/>
    <property type="evidence" value="ECO:0007669"/>
    <property type="project" value="TreeGrafter"/>
</dbReference>
<gene>
    <name evidence="2" type="primary">tycA</name>
    <name evidence="2" type="ORF">VR7878_00856</name>
</gene>
<dbReference type="InterPro" id="IPR042099">
    <property type="entry name" value="ANL_N_sf"/>
</dbReference>
<dbReference type="GO" id="GO:0044550">
    <property type="term" value="P:secondary metabolite biosynthetic process"/>
    <property type="evidence" value="ECO:0007669"/>
    <property type="project" value="TreeGrafter"/>
</dbReference>
<dbReference type="GO" id="GO:0043041">
    <property type="term" value="P:amino acid activation for nonribosomal peptide biosynthetic process"/>
    <property type="evidence" value="ECO:0007669"/>
    <property type="project" value="TreeGrafter"/>
</dbReference>
<dbReference type="PANTHER" id="PTHR45527:SF1">
    <property type="entry name" value="FATTY ACID SYNTHASE"/>
    <property type="match status" value="1"/>
</dbReference>
<dbReference type="Pfam" id="PF00501">
    <property type="entry name" value="AMP-binding"/>
    <property type="match status" value="1"/>
</dbReference>
<dbReference type="RefSeq" id="WP_159440432.1">
    <property type="nucleotide sequence ID" value="NZ_FULE01000014.1"/>
</dbReference>
<dbReference type="Gene3D" id="3.30.300.30">
    <property type="match status" value="1"/>
</dbReference>
<protein>
    <submittedName>
        <fullName evidence="2">Tyrocidine synthase 1</fullName>
    </submittedName>
</protein>
<dbReference type="PANTHER" id="PTHR45527">
    <property type="entry name" value="NONRIBOSOMAL PEPTIDE SYNTHETASE"/>
    <property type="match status" value="1"/>
</dbReference>
<evidence type="ECO:0000313" key="3">
    <source>
        <dbReference type="Proteomes" id="UP000188276"/>
    </source>
</evidence>
<dbReference type="InterPro" id="IPR000873">
    <property type="entry name" value="AMP-dep_synth/lig_dom"/>
</dbReference>
<dbReference type="EMBL" id="FULE01000014">
    <property type="protein sequence ID" value="SJN54630.1"/>
    <property type="molecule type" value="Genomic_DNA"/>
</dbReference>
<dbReference type="Gene3D" id="3.40.50.12780">
    <property type="entry name" value="N-terminal domain of ligase-like"/>
    <property type="match status" value="1"/>
</dbReference>
<organism evidence="2 3">
    <name type="scientific">Vibrio ruber (strain DSM 16370 / JCM 11486 / BCRC 17186 / CECT 7878 / LMG 23124 / VR1)</name>
    <dbReference type="NCBI Taxonomy" id="1123498"/>
    <lineage>
        <taxon>Bacteria</taxon>
        <taxon>Pseudomonadati</taxon>
        <taxon>Pseudomonadota</taxon>
        <taxon>Gammaproteobacteria</taxon>
        <taxon>Vibrionales</taxon>
        <taxon>Vibrionaceae</taxon>
        <taxon>Vibrio</taxon>
    </lineage>
</organism>
<dbReference type="CDD" id="cd05930">
    <property type="entry name" value="A_NRPS"/>
    <property type="match status" value="1"/>
</dbReference>
<dbReference type="STRING" id="1123498.VR7878_00856"/>
<dbReference type="SUPFAM" id="SSF56801">
    <property type="entry name" value="Acetyl-CoA synthetase-like"/>
    <property type="match status" value="1"/>
</dbReference>
<sequence>MQHCFDTDHGPDTDHALLFPERVADIVYRYPDKPALHVGNITYTYRQLWDVSTQIAIMLTGVPGDFCALVAVKSFYSYAAILGIMRSGKCYLPISAEEPANRISKLLRDADCQVILTESEGEHFDDCIGLCVSTLVIPEAISSIDLSDADKLPKLQSIQASSLLFTSGSTGVPKGVITQHQAYAAYLDAASNIFHPCPQDRVSQLAPLTFDFSLHEIGLAWCSGACLYAIDRLDSYNMAQAICKWQISFWSSVPSAWLLLERLGGLQAGKFPSLRVVITGGECMPVALIEKCRAACPNATFFNIYGPTEAAIAMTISSWHEQYLALGEFPLGHLLPGNRLLLVDEQMNAVSDGETGEILLSGIQVAEGYWDQPSSERFVELPGETGLWYRTGDYGVWQRETGLHFRGRQDAQWQVRGYRVEQTEVEKLMCRVAQTPYVAVLARTNEHNLVCALVAFIESSPYTISQIRQRCRQFMPDYMFPQHIFCIELPKNHNLKTDYLALKVKMEQLLEITPIQNEIKKVQKR</sequence>
<dbReference type="GO" id="GO:0005737">
    <property type="term" value="C:cytoplasm"/>
    <property type="evidence" value="ECO:0007669"/>
    <property type="project" value="TreeGrafter"/>
</dbReference>
<dbReference type="OrthoDB" id="9757559at2"/>
<dbReference type="Proteomes" id="UP000188276">
    <property type="component" value="Unassembled WGS sequence"/>
</dbReference>
<dbReference type="AlphaFoldDB" id="A0A1R4LDJ5"/>
<dbReference type="InterPro" id="IPR045851">
    <property type="entry name" value="AMP-bd_C_sf"/>
</dbReference>
<dbReference type="InterPro" id="IPR020845">
    <property type="entry name" value="AMP-binding_CS"/>
</dbReference>
<dbReference type="PROSITE" id="PS00455">
    <property type="entry name" value="AMP_BINDING"/>
    <property type="match status" value="1"/>
</dbReference>
<accession>A0A1R4LDJ5</accession>
<feature type="domain" description="AMP-dependent synthetase/ligase" evidence="1">
    <location>
        <begin position="27"/>
        <end position="370"/>
    </location>
</feature>